<evidence type="ECO:0000313" key="3">
    <source>
        <dbReference type="Proteomes" id="UP000238042"/>
    </source>
</evidence>
<reference evidence="2 3" key="1">
    <citation type="submission" date="2018-02" db="EMBL/GenBank/DDBJ databases">
        <title>Genome sequences of Apibacter spp., gut symbionts of Asian honey bees.</title>
        <authorList>
            <person name="Kwong W.K."/>
            <person name="Steele M.I."/>
            <person name="Moran N.A."/>
        </authorList>
    </citation>
    <scope>NUCLEOTIDE SEQUENCE [LARGE SCALE GENOMIC DNA]</scope>
    <source>
        <strain evidence="3">wkB301</strain>
    </source>
</reference>
<accession>A0A2S8AF35</accession>
<gene>
    <name evidence="2" type="ORF">C4S77_03550</name>
</gene>
<feature type="transmembrane region" description="Helical" evidence="1">
    <location>
        <begin position="20"/>
        <end position="41"/>
    </location>
</feature>
<organism evidence="2 3">
    <name type="scientific">Apibacter adventoris</name>
    <dbReference type="NCBI Taxonomy" id="1679466"/>
    <lineage>
        <taxon>Bacteria</taxon>
        <taxon>Pseudomonadati</taxon>
        <taxon>Bacteroidota</taxon>
        <taxon>Flavobacteriia</taxon>
        <taxon>Flavobacteriales</taxon>
        <taxon>Weeksellaceae</taxon>
        <taxon>Apibacter</taxon>
    </lineage>
</organism>
<dbReference type="AlphaFoldDB" id="A0A2S8AF35"/>
<dbReference type="EMBL" id="PSZM01000024">
    <property type="protein sequence ID" value="PQL94248.1"/>
    <property type="molecule type" value="Genomic_DNA"/>
</dbReference>
<keyword evidence="3" id="KW-1185">Reference proteome</keyword>
<keyword evidence="1" id="KW-0812">Transmembrane</keyword>
<keyword evidence="1" id="KW-0472">Membrane</keyword>
<dbReference type="OrthoDB" id="5190630at2"/>
<name>A0A2S8AF35_9FLAO</name>
<keyword evidence="1" id="KW-1133">Transmembrane helix</keyword>
<evidence type="ECO:0000313" key="2">
    <source>
        <dbReference type="EMBL" id="PQL94248.1"/>
    </source>
</evidence>
<comment type="caution">
    <text evidence="2">The sequence shown here is derived from an EMBL/GenBank/DDBJ whole genome shotgun (WGS) entry which is preliminary data.</text>
</comment>
<evidence type="ECO:0000256" key="1">
    <source>
        <dbReference type="SAM" id="Phobius"/>
    </source>
</evidence>
<dbReference type="Proteomes" id="UP000238042">
    <property type="component" value="Unassembled WGS sequence"/>
</dbReference>
<sequence length="309" mass="37199">MEENIKAIIENYTLNAFQVALISAIVSFITFLLTIVIKNYFENKLHKRKLETEHKFNQQKKIKDVLAKYKVHLLTACEDFNYRMWNFSENHSKGWHCIPEKDNDYSKPHYYFHSFIYRFLSIFAWIKKIQKEIIFIDTTLASKNDLEFIKFLRVISQLFCDLQFVEGKNADGTHATDHFFRDNLNLFPDVIITENGLKSYSEYIQNLKELQQSLHELYCWFDGISPVENRRRWDRLYFLHLTVMIFLNNYGYDFQKTDKDKLRQVLANSKRQVNMNGFFELLKRYKLNDNNEVEKLMQLNANLRKESNE</sequence>
<protein>
    <recommendedName>
        <fullName evidence="4">Phage abortive infection protein</fullName>
    </recommendedName>
</protein>
<proteinExistence type="predicted"/>
<dbReference type="RefSeq" id="WP_105246112.1">
    <property type="nucleotide sequence ID" value="NZ_PSZM01000024.1"/>
</dbReference>
<evidence type="ECO:0008006" key="4">
    <source>
        <dbReference type="Google" id="ProtNLM"/>
    </source>
</evidence>